<dbReference type="Pfam" id="PF01757">
    <property type="entry name" value="Acyl_transf_3"/>
    <property type="match status" value="1"/>
</dbReference>
<dbReference type="InterPro" id="IPR052728">
    <property type="entry name" value="O2_lipid_transport_reg"/>
</dbReference>
<organism evidence="3">
    <name type="scientific">Dendroctonus ponderosae</name>
    <name type="common">Mountain pine beetle</name>
    <dbReference type="NCBI Taxonomy" id="77166"/>
    <lineage>
        <taxon>Eukaryota</taxon>
        <taxon>Metazoa</taxon>
        <taxon>Ecdysozoa</taxon>
        <taxon>Arthropoda</taxon>
        <taxon>Hexapoda</taxon>
        <taxon>Insecta</taxon>
        <taxon>Pterygota</taxon>
        <taxon>Neoptera</taxon>
        <taxon>Endopterygota</taxon>
        <taxon>Coleoptera</taxon>
        <taxon>Polyphaga</taxon>
        <taxon>Cucujiformia</taxon>
        <taxon>Curculionidae</taxon>
        <taxon>Scolytinae</taxon>
        <taxon>Dendroctonus</taxon>
    </lineage>
</organism>
<protein>
    <submittedName>
        <fullName evidence="3">Uncharacterized protein</fullName>
    </submittedName>
</protein>
<dbReference type="GO" id="GO:0016747">
    <property type="term" value="F:acyltransferase activity, transferring groups other than amino-acyl groups"/>
    <property type="evidence" value="ECO:0007669"/>
    <property type="project" value="InterPro"/>
</dbReference>
<sequence>MTLWCAVVLVATLSSANAQLDLPEGLQDILNGDYVNLNLPVLLGQLNLNQICQQIKDNEIQREDICFYQLNVVCQDEAFRARMGDASSKFPYSGMLYRSRLDLGTFDECVELDVTREGIRVLGKHCVSGLVIPTKPLGSPDLLEVGGCVEPSTFLRLPSLRRALIASPPVCPTSAPPSISWSWPTSASSTRCLMTSAAQPARLALSSLGTTMWSWKRHVLVQAFSMLHNGRKLLQISRGSSDQVLVIHGLRVISMMWIVAGHSFVSKEDKVDNVEATLRFQFSRKSFYITTAYLAVDTFFFLSGFMLPYQYLKAKPQPLKEHVKRVPALILHRYVRQVLATYISALTPVAFVAFITFTSVFKHLGNGPLFHLALKQERDYCLDYWWSYFTYLQNYVNHQDVCLVHTWYISADWQMFLISPLILIPVALAVRRHFKAVMVGLGVVNVLVAAVPIALKFTFEDYDNAFETHSRLTGYFIGFGLGVFMRERSDQKLRCSKLTNAALWAVALLLLAAATAAYKELQLMIHSEQDQSYSTRYQLVADHAAGAGAQQADLLHVLHAFELRFVLQRHHALTEVVQPGSGWAPAPSKSGCFPQIWDAISVYMMTMVLSVFATMAFESPIIVLEKHLLSGR</sequence>
<dbReference type="InterPro" id="IPR006621">
    <property type="entry name" value="Nose-resist-to-fluoxetine_N"/>
</dbReference>
<evidence type="ECO:0000259" key="2">
    <source>
        <dbReference type="Pfam" id="PF20146"/>
    </source>
</evidence>
<name>N6UJR8_DENPD</name>
<dbReference type="AlphaFoldDB" id="N6UJR8"/>
<dbReference type="HOGENOM" id="CLU_433196_0_0_1"/>
<dbReference type="Pfam" id="PF20146">
    <property type="entry name" value="NRF"/>
    <property type="match status" value="1"/>
</dbReference>
<proteinExistence type="predicted"/>
<feature type="non-terminal residue" evidence="3">
    <location>
        <position position="1"/>
    </location>
</feature>
<dbReference type="PANTHER" id="PTHR11161:SF72">
    <property type="entry name" value="FI21449P1"/>
    <property type="match status" value="1"/>
</dbReference>
<dbReference type="InterPro" id="IPR002656">
    <property type="entry name" value="Acyl_transf_3_dom"/>
</dbReference>
<evidence type="ECO:0000259" key="1">
    <source>
        <dbReference type="Pfam" id="PF01757"/>
    </source>
</evidence>
<dbReference type="PANTHER" id="PTHR11161">
    <property type="entry name" value="O-ACYLTRANSFERASE"/>
    <property type="match status" value="1"/>
</dbReference>
<feature type="domain" description="Nose resistant-to-fluoxetine protein N-terminal" evidence="2">
    <location>
        <begin position="79"/>
        <end position="126"/>
    </location>
</feature>
<evidence type="ECO:0000313" key="3">
    <source>
        <dbReference type="EMBL" id="ENN80911.1"/>
    </source>
</evidence>
<accession>N6UJR8</accession>
<feature type="domain" description="Acyltransferase 3" evidence="1">
    <location>
        <begin position="247"/>
        <end position="517"/>
    </location>
</feature>
<reference evidence="3" key="1">
    <citation type="journal article" date="2013" name="Genome Biol.">
        <title>Draft genome of the mountain pine beetle, Dendroctonus ponderosae Hopkins, a major forest pest.</title>
        <authorList>
            <person name="Keeling C.I."/>
            <person name="Yuen M.M."/>
            <person name="Liao N.Y."/>
            <person name="Docking T.R."/>
            <person name="Chan S.K."/>
            <person name="Taylor G.A."/>
            <person name="Palmquist D.L."/>
            <person name="Jackman S.D."/>
            <person name="Nguyen A."/>
            <person name="Li M."/>
            <person name="Henderson H."/>
            <person name="Janes J.K."/>
            <person name="Zhao Y."/>
            <person name="Pandoh P."/>
            <person name="Moore R."/>
            <person name="Sperling F.A."/>
            <person name="Huber D.P."/>
            <person name="Birol I."/>
            <person name="Jones S.J."/>
            <person name="Bohlmann J."/>
        </authorList>
    </citation>
    <scope>NUCLEOTIDE SEQUENCE</scope>
</reference>
<dbReference type="EMBL" id="KB740314">
    <property type="protein sequence ID" value="ENN80911.1"/>
    <property type="molecule type" value="Genomic_DNA"/>
</dbReference>
<feature type="non-terminal residue" evidence="3">
    <location>
        <position position="632"/>
    </location>
</feature>
<gene>
    <name evidence="3" type="ORF">YQE_02699</name>
</gene>
<dbReference type="OrthoDB" id="118951at2759"/>